<evidence type="ECO:0000256" key="1">
    <source>
        <dbReference type="SAM" id="SignalP"/>
    </source>
</evidence>
<accession>A0A2M3ZMZ8</accession>
<feature type="chain" id="PRO_5014973281" evidence="1">
    <location>
        <begin position="18"/>
        <end position="82"/>
    </location>
</feature>
<organism evidence="2">
    <name type="scientific">Anopheles braziliensis</name>
    <dbReference type="NCBI Taxonomy" id="58242"/>
    <lineage>
        <taxon>Eukaryota</taxon>
        <taxon>Metazoa</taxon>
        <taxon>Ecdysozoa</taxon>
        <taxon>Arthropoda</taxon>
        <taxon>Hexapoda</taxon>
        <taxon>Insecta</taxon>
        <taxon>Pterygota</taxon>
        <taxon>Neoptera</taxon>
        <taxon>Endopterygota</taxon>
        <taxon>Diptera</taxon>
        <taxon>Nematocera</taxon>
        <taxon>Culicoidea</taxon>
        <taxon>Culicidae</taxon>
        <taxon>Anophelinae</taxon>
        <taxon>Anopheles</taxon>
    </lineage>
</organism>
<evidence type="ECO:0000313" key="2">
    <source>
        <dbReference type="EMBL" id="MBW29879.1"/>
    </source>
</evidence>
<keyword evidence="1" id="KW-0732">Signal</keyword>
<protein>
    <submittedName>
        <fullName evidence="2">Putative secreted peptide</fullName>
    </submittedName>
</protein>
<dbReference type="AlphaFoldDB" id="A0A2M3ZMZ8"/>
<dbReference type="EMBL" id="GGFM01009128">
    <property type="protein sequence ID" value="MBW29879.1"/>
    <property type="molecule type" value="Transcribed_RNA"/>
</dbReference>
<proteinExistence type="predicted"/>
<sequence length="82" mass="9055">MHSSFAHTLLVFHSSFCVPANIIFIEPPGSRMTGSAFAVAPSSHFSCADTRCADVNTRFVLKNTINKLISVCRFHGRHSIYV</sequence>
<reference evidence="2" key="1">
    <citation type="submission" date="2018-01" db="EMBL/GenBank/DDBJ databases">
        <title>An insight into the sialome of Amazonian anophelines.</title>
        <authorList>
            <person name="Ribeiro J.M."/>
            <person name="Scarpassa V."/>
            <person name="Calvo E."/>
        </authorList>
    </citation>
    <scope>NUCLEOTIDE SEQUENCE</scope>
    <source>
        <tissue evidence="2">Salivary glands</tissue>
    </source>
</reference>
<feature type="signal peptide" evidence="1">
    <location>
        <begin position="1"/>
        <end position="17"/>
    </location>
</feature>
<name>A0A2M3ZMZ8_9DIPT</name>